<dbReference type="EMBL" id="AP013068">
    <property type="protein sequence ID" value="BAN48150.1"/>
    <property type="molecule type" value="Genomic_DNA"/>
</dbReference>
<evidence type="ECO:0000256" key="2">
    <source>
        <dbReference type="ARBA" id="ARBA00022723"/>
    </source>
</evidence>
<feature type="domain" description="Sulfatase N-terminal" evidence="6">
    <location>
        <begin position="33"/>
        <end position="448"/>
    </location>
</feature>
<dbReference type="PROSITE" id="PS00149">
    <property type="entry name" value="SULFATASE_2"/>
    <property type="match status" value="1"/>
</dbReference>
<protein>
    <submittedName>
        <fullName evidence="7">Arylsulfatase</fullName>
        <ecNumber evidence="7">3.1.6.1</ecNumber>
    </submittedName>
</protein>
<evidence type="ECO:0000256" key="1">
    <source>
        <dbReference type="ARBA" id="ARBA00008779"/>
    </source>
</evidence>
<evidence type="ECO:0000256" key="3">
    <source>
        <dbReference type="ARBA" id="ARBA00022801"/>
    </source>
</evidence>
<keyword evidence="3 7" id="KW-0378">Hydrolase</keyword>
<dbReference type="KEGG" id="pre:PCA10_24180"/>
<gene>
    <name evidence="7" type="primary">atsA</name>
    <name evidence="7" type="ORF">PCA10_24180</name>
</gene>
<dbReference type="InterPro" id="IPR000917">
    <property type="entry name" value="Sulfatase_N"/>
</dbReference>
<dbReference type="OrthoDB" id="9803751at2"/>
<dbReference type="PANTHER" id="PTHR42693">
    <property type="entry name" value="ARYLSULFATASE FAMILY MEMBER"/>
    <property type="match status" value="1"/>
</dbReference>
<dbReference type="RefSeq" id="WP_016492346.1">
    <property type="nucleotide sequence ID" value="NC_021499.1"/>
</dbReference>
<accession>S6AIF3</accession>
<keyword evidence="8" id="KW-1185">Reference proteome</keyword>
<dbReference type="AlphaFoldDB" id="S6AIF3"/>
<comment type="similarity">
    <text evidence="1">Belongs to the sulfatase family.</text>
</comment>
<evidence type="ECO:0000259" key="6">
    <source>
        <dbReference type="Pfam" id="PF00884"/>
    </source>
</evidence>
<feature type="chain" id="PRO_5004535603" evidence="5">
    <location>
        <begin position="26"/>
        <end position="559"/>
    </location>
</feature>
<evidence type="ECO:0000256" key="4">
    <source>
        <dbReference type="ARBA" id="ARBA00022837"/>
    </source>
</evidence>
<dbReference type="GO" id="GO:0046872">
    <property type="term" value="F:metal ion binding"/>
    <property type="evidence" value="ECO:0007669"/>
    <property type="project" value="UniProtKB-KW"/>
</dbReference>
<dbReference type="PANTHER" id="PTHR42693:SF33">
    <property type="entry name" value="ARYLSULFATASE"/>
    <property type="match status" value="1"/>
</dbReference>
<keyword evidence="5" id="KW-0732">Signal</keyword>
<keyword evidence="4" id="KW-0106">Calcium</keyword>
<evidence type="ECO:0000256" key="5">
    <source>
        <dbReference type="SAM" id="SignalP"/>
    </source>
</evidence>
<proteinExistence type="inferred from homology"/>
<organism evidence="7 8">
    <name type="scientific">Metapseudomonas resinovorans NBRC 106553</name>
    <dbReference type="NCBI Taxonomy" id="1245471"/>
    <lineage>
        <taxon>Bacteria</taxon>
        <taxon>Pseudomonadati</taxon>
        <taxon>Pseudomonadota</taxon>
        <taxon>Gammaproteobacteria</taxon>
        <taxon>Pseudomonadales</taxon>
        <taxon>Pseudomonadaceae</taxon>
        <taxon>Metapseudomonas</taxon>
    </lineage>
</organism>
<dbReference type="SUPFAM" id="SSF53649">
    <property type="entry name" value="Alkaline phosphatase-like"/>
    <property type="match status" value="1"/>
</dbReference>
<dbReference type="STRING" id="1245471.PCA10_24180"/>
<dbReference type="InterPro" id="IPR050738">
    <property type="entry name" value="Sulfatase"/>
</dbReference>
<dbReference type="HOGENOM" id="CLU_006332_11_1_6"/>
<dbReference type="Gene3D" id="3.40.720.10">
    <property type="entry name" value="Alkaline Phosphatase, subunit A"/>
    <property type="match status" value="1"/>
</dbReference>
<evidence type="ECO:0000313" key="7">
    <source>
        <dbReference type="EMBL" id="BAN48150.1"/>
    </source>
</evidence>
<keyword evidence="2" id="KW-0479">Metal-binding</keyword>
<dbReference type="InterPro" id="IPR017850">
    <property type="entry name" value="Alkaline_phosphatase_core_sf"/>
</dbReference>
<reference evidence="7 8" key="1">
    <citation type="journal article" date="2013" name="Genome Announc.">
        <title>Complete Genome Sequence of the Carbazole Degrader Pseudomonas resinovorans Strain CA10 (NBRC 106553).</title>
        <authorList>
            <person name="Shintani M."/>
            <person name="Hosoyama A."/>
            <person name="Ohji S."/>
            <person name="Tsuchikane K."/>
            <person name="Takarada H."/>
            <person name="Yamazoe A."/>
            <person name="Fujita N."/>
            <person name="Nojiri H."/>
        </authorList>
    </citation>
    <scope>NUCLEOTIDE SEQUENCE [LARGE SCALE GENOMIC DNA]</scope>
    <source>
        <strain evidence="7 8">NBRC 106553</strain>
    </source>
</reference>
<dbReference type="Pfam" id="PF00884">
    <property type="entry name" value="Sulfatase"/>
    <property type="match status" value="1"/>
</dbReference>
<evidence type="ECO:0000313" key="8">
    <source>
        <dbReference type="Proteomes" id="UP000015503"/>
    </source>
</evidence>
<dbReference type="GO" id="GO:0004065">
    <property type="term" value="F:arylsulfatase activity"/>
    <property type="evidence" value="ECO:0007669"/>
    <property type="project" value="UniProtKB-EC"/>
</dbReference>
<dbReference type="eggNOG" id="COG3119">
    <property type="taxonomic scope" value="Bacteria"/>
</dbReference>
<dbReference type="InterPro" id="IPR024607">
    <property type="entry name" value="Sulfatase_CS"/>
</dbReference>
<dbReference type="Proteomes" id="UP000015503">
    <property type="component" value="Chromosome"/>
</dbReference>
<dbReference type="PATRIC" id="fig|1245471.3.peg.2446"/>
<dbReference type="CDD" id="cd16025">
    <property type="entry name" value="PAS_like"/>
    <property type="match status" value="1"/>
</dbReference>
<name>S6AIF3_METRE</name>
<sequence>MPSFKTLACLSLGLLALTCGPAARAASSDPARPNILLIVADDLGFADLGSFGSEIATPNLDSLAAAGIRLTNFQAMPACSPTRAALLTGVDPHLAGLGNMAEELAPNQVGKPGYEGHLNERVVTVASLLRDAGYHTYLSGKWHLGNTDSTGPDDRGFERSFSLLSGGASHFADMKPAYAPTPDAKAPYARDGRPLARLPENFHYSSQFYADQVIDYLKADQNDGRPFFAMLAFTAPHWPLQAPDAALAKYRGRYQAGFDALFQQRLDKQKALGLIPADAEGAERAPRGRPWSSLSPREREREARAMETYAAMVDELDFNTGRVLDYLKAQGVYDNTVVLFISDNGAEGHDLDETWPAALFPEIRKVVDETHDFSFEQMGRPGSYTFLGPDWARASAPAFKLHKGFASEGGTRTVGILRIPSMHGEGGLLHELVSVKDFAPTLLELAGVAPPGRRYQGRVVEPMSGLSILPLLQGATNPERSLGGELFGKYFIRQGDWKLVHMPRPWGNDDWQLYNLATDLAERHDLSRSEPDKRAELQELWRRYAADNGVILPDQVSGY</sequence>
<dbReference type="EC" id="3.1.6.1" evidence="7"/>
<dbReference type="Gene3D" id="3.30.1120.10">
    <property type="match status" value="1"/>
</dbReference>
<feature type="signal peptide" evidence="5">
    <location>
        <begin position="1"/>
        <end position="25"/>
    </location>
</feature>